<evidence type="ECO:0000256" key="4">
    <source>
        <dbReference type="ARBA" id="ARBA00022741"/>
    </source>
</evidence>
<keyword evidence="16" id="KW-1185">Reference proteome</keyword>
<dbReference type="InterPro" id="IPR023005">
    <property type="entry name" value="Nucleoside_diP_kinase_AS"/>
</dbReference>
<feature type="binding site" evidence="10 11">
    <location>
        <position position="91"/>
    </location>
    <ligand>
        <name>ATP</name>
        <dbReference type="ChEBI" id="CHEBI:30616"/>
    </ligand>
</feature>
<protein>
    <recommendedName>
        <fullName evidence="10 13">Nucleoside diphosphate kinase</fullName>
        <shortName evidence="10">NDK</shortName>
        <shortName evidence="10">NDP kinase</shortName>
        <ecNumber evidence="10 13">2.7.4.6</ecNumber>
    </recommendedName>
    <alternativeName>
        <fullName evidence="10">Nucleoside-2-P kinase</fullName>
    </alternativeName>
</protein>
<dbReference type="PANTHER" id="PTHR11349">
    <property type="entry name" value="NUCLEOSIDE DIPHOSPHATE KINASE"/>
    <property type="match status" value="1"/>
</dbReference>
<dbReference type="EMBL" id="CP002048">
    <property type="protein sequence ID" value="ADI00929.1"/>
    <property type="molecule type" value="Genomic_DNA"/>
</dbReference>
<keyword evidence="10" id="KW-0963">Cytoplasm</keyword>
<evidence type="ECO:0000256" key="12">
    <source>
        <dbReference type="RuleBase" id="RU004011"/>
    </source>
</evidence>
<feature type="binding site" evidence="10 11">
    <location>
        <position position="9"/>
    </location>
    <ligand>
        <name>ATP</name>
        <dbReference type="ChEBI" id="CHEBI:30616"/>
    </ligand>
</feature>
<evidence type="ECO:0000256" key="5">
    <source>
        <dbReference type="ARBA" id="ARBA00022777"/>
    </source>
</evidence>
<dbReference type="RefSeq" id="WP_013174333.1">
    <property type="nucleotide sequence ID" value="NC_014220.1"/>
</dbReference>
<feature type="binding site" evidence="10 11">
    <location>
        <position position="102"/>
    </location>
    <ligand>
        <name>ATP</name>
        <dbReference type="ChEBI" id="CHEBI:30616"/>
    </ligand>
</feature>
<evidence type="ECO:0000313" key="16">
    <source>
        <dbReference type="Proteomes" id="UP000000378"/>
    </source>
</evidence>
<comment type="catalytic activity">
    <reaction evidence="10">
        <text>a ribonucleoside 5'-diphosphate + ATP = a ribonucleoside 5'-triphosphate + ADP</text>
        <dbReference type="Rhea" id="RHEA:18113"/>
        <dbReference type="ChEBI" id="CHEBI:30616"/>
        <dbReference type="ChEBI" id="CHEBI:57930"/>
        <dbReference type="ChEBI" id="CHEBI:61557"/>
        <dbReference type="ChEBI" id="CHEBI:456216"/>
        <dbReference type="EC" id="2.7.4.6"/>
    </reaction>
</comment>
<sequence length="148" mass="16757">MERTFVMVKPDGVERGLVGEIIGRIEAKGFKLVGLKMLKLSQAMAERHYAEHRGKPFFQELVDFITSSPVVAMVWEGNGVIESVRKLMGKTNPLEAEPGTIRGDFGIYISKNIIHGSDSPESAAREIEIFFRPDELVEYQRSLDKWIF</sequence>
<dbReference type="SMART" id="SM00562">
    <property type="entry name" value="NDK"/>
    <property type="match status" value="1"/>
</dbReference>
<dbReference type="Gene3D" id="3.30.70.141">
    <property type="entry name" value="Nucleoside diphosphate kinase-like domain"/>
    <property type="match status" value="1"/>
</dbReference>
<reference evidence="16" key="1">
    <citation type="journal article" date="2010" name="Stand. Genomic Sci.">
        <title>Complete genome sequence of Syntrophothermus lipocalidus type strain (TGB-C1T).</title>
        <authorList>
            <consortium name="US DOE Joint Genome Institute (JGI-PGF)"/>
            <person name="Djao O."/>
            <person name="Zhang X."/>
            <person name="Lucas S."/>
            <person name="Lapidus A."/>
            <person name="Glavina Del Rio T."/>
            <person name="Nolan M."/>
            <person name="Tice H."/>
            <person name="Cheng J."/>
            <person name="Han C."/>
            <person name="Tapia R."/>
            <person name="Goodwin L."/>
            <person name="Pitluck S."/>
            <person name="Liolios K."/>
            <person name="Ivanova N."/>
            <person name="Mavromatis K."/>
            <person name="Mikhailova N."/>
            <person name="Ovchinnikova G."/>
            <person name="Pati A."/>
            <person name="Brambilla E."/>
            <person name="Chen A."/>
            <person name="Palaniappan K."/>
            <person name="Land M."/>
            <person name="Hauser L."/>
            <person name="Chang Y."/>
            <person name="Jeffries C."/>
            <person name="Rohde M."/>
            <person name="Sikorski J."/>
            <person name="Spring S."/>
            <person name="Goker M."/>
            <person name="Detter J."/>
            <person name="Woyke T."/>
            <person name="Bristow J."/>
            <person name="Eisen J."/>
            <person name="Markowitz V."/>
            <person name="Hugenholtz P."/>
            <person name="Kyrpides N."/>
            <person name="Klenk H."/>
        </authorList>
    </citation>
    <scope>NUCLEOTIDE SEQUENCE [LARGE SCALE GENOMIC DNA]</scope>
    <source>
        <strain evidence="16">DSM 12680 / TGB-C1</strain>
    </source>
</reference>
<dbReference type="FunFam" id="3.30.70.141:FF:000002">
    <property type="entry name" value="Nucleoside diphosphate kinase"/>
    <property type="match status" value="1"/>
</dbReference>
<feature type="binding site" evidence="10 11">
    <location>
        <position position="85"/>
    </location>
    <ligand>
        <name>ATP</name>
        <dbReference type="ChEBI" id="CHEBI:30616"/>
    </ligand>
</feature>
<keyword evidence="7 10" id="KW-0546">Nucleotide metabolism</keyword>
<dbReference type="AlphaFoldDB" id="D7CJ40"/>
<keyword evidence="5 10" id="KW-0418">Kinase</keyword>
<comment type="cofactor">
    <cofactor evidence="1 10">
        <name>Mg(2+)</name>
        <dbReference type="ChEBI" id="CHEBI:18420"/>
    </cofactor>
</comment>
<comment type="subcellular location">
    <subcellularLocation>
        <location evidence="10">Cytoplasm</location>
    </subcellularLocation>
</comment>
<keyword evidence="3 10" id="KW-0808">Transferase</keyword>
<keyword evidence="10" id="KW-0597">Phosphoprotein</keyword>
<dbReference type="GO" id="GO:0005524">
    <property type="term" value="F:ATP binding"/>
    <property type="evidence" value="ECO:0007669"/>
    <property type="project" value="UniProtKB-UniRule"/>
</dbReference>
<dbReference type="GO" id="GO:0006228">
    <property type="term" value="P:UTP biosynthetic process"/>
    <property type="evidence" value="ECO:0007669"/>
    <property type="project" value="UniProtKB-UniRule"/>
</dbReference>
<dbReference type="PRINTS" id="PR01243">
    <property type="entry name" value="NUCDPKINASE"/>
</dbReference>
<dbReference type="GO" id="GO:0005737">
    <property type="term" value="C:cytoplasm"/>
    <property type="evidence" value="ECO:0007669"/>
    <property type="project" value="UniProtKB-SubCell"/>
</dbReference>
<dbReference type="eggNOG" id="COG0105">
    <property type="taxonomic scope" value="Bacteria"/>
</dbReference>
<keyword evidence="4 10" id="KW-0547">Nucleotide-binding</keyword>
<evidence type="ECO:0000256" key="2">
    <source>
        <dbReference type="ARBA" id="ARBA00008142"/>
    </source>
</evidence>
<dbReference type="GO" id="GO:0006183">
    <property type="term" value="P:GTP biosynthetic process"/>
    <property type="evidence" value="ECO:0007669"/>
    <property type="project" value="UniProtKB-UniRule"/>
</dbReference>
<feature type="domain" description="Nucleoside diphosphate kinase-like" evidence="14">
    <location>
        <begin position="1"/>
        <end position="138"/>
    </location>
</feature>
<dbReference type="GO" id="GO:0004550">
    <property type="term" value="F:nucleoside diphosphate kinase activity"/>
    <property type="evidence" value="ECO:0007669"/>
    <property type="project" value="UniProtKB-UniRule"/>
</dbReference>
<dbReference type="SUPFAM" id="SSF54919">
    <property type="entry name" value="Nucleoside diphosphate kinase, NDK"/>
    <property type="match status" value="1"/>
</dbReference>
<feature type="binding site" evidence="10 11">
    <location>
        <position position="57"/>
    </location>
    <ligand>
        <name>ATP</name>
        <dbReference type="ChEBI" id="CHEBI:30616"/>
    </ligand>
</feature>
<comment type="similarity">
    <text evidence="2 10 11 12">Belongs to the NDK family.</text>
</comment>
<comment type="function">
    <text evidence="8">(Microbial infection) Catalyzes the phosphorylation of dZDP to dZTP, when the bacterium is infected by a phage that produces the substrate for the synthesis of dZTP (2- amino-2'-deoxyadenosine 5'-triphosphate), which is then used by the phage as a DNA polymerase substrate.</text>
</comment>
<reference evidence="15 16" key="2">
    <citation type="journal article" date="2010" name="Stand. Genomic Sci.">
        <title>Complete genome sequence of Syntrophothermus lipocalidus type strain (TGB-C1).</title>
        <authorList>
            <person name="Djao O.D."/>
            <person name="Zhang X."/>
            <person name="Lucas S."/>
            <person name="Lapidus A."/>
            <person name="Del Rio T.G."/>
            <person name="Nolan M."/>
            <person name="Tice H."/>
            <person name="Cheng J.F."/>
            <person name="Han C."/>
            <person name="Tapia R."/>
            <person name="Goodwin L."/>
            <person name="Pitluck S."/>
            <person name="Liolios K."/>
            <person name="Ivanova N."/>
            <person name="Mavromatis K."/>
            <person name="Mikhailova N."/>
            <person name="Ovchinnikova G."/>
            <person name="Pati A."/>
            <person name="Brambilla E."/>
            <person name="Chen A."/>
            <person name="Palaniappan K."/>
            <person name="Land M."/>
            <person name="Hauser L."/>
            <person name="Chang Y.J."/>
            <person name="Jeffries C.D."/>
            <person name="Rohde M."/>
            <person name="Sikorski J."/>
            <person name="Spring S."/>
            <person name="Goker M."/>
            <person name="Detter J.C."/>
            <person name="Woyke T."/>
            <person name="Bristow J."/>
            <person name="Eisen J.A."/>
            <person name="Markowitz V."/>
            <person name="Hugenholtz P."/>
            <person name="Kyrpides N.C."/>
            <person name="Klenk H.P."/>
        </authorList>
    </citation>
    <scope>NUCLEOTIDE SEQUENCE [LARGE SCALE GENOMIC DNA]</scope>
    <source>
        <strain evidence="16">DSM 12680 / TGB-C1</strain>
    </source>
</reference>
<organism evidence="15 16">
    <name type="scientific">Syntrophothermus lipocalidus (strain DSM 12680 / TGB-C1)</name>
    <dbReference type="NCBI Taxonomy" id="643648"/>
    <lineage>
        <taxon>Bacteria</taxon>
        <taxon>Bacillati</taxon>
        <taxon>Bacillota</taxon>
        <taxon>Clostridia</taxon>
        <taxon>Eubacteriales</taxon>
        <taxon>Syntrophomonadaceae</taxon>
        <taxon>Syntrophothermus</taxon>
    </lineage>
</organism>
<evidence type="ECO:0000256" key="8">
    <source>
        <dbReference type="ARBA" id="ARBA00024802"/>
    </source>
</evidence>
<keyword evidence="6 10" id="KW-0067">ATP-binding</keyword>
<evidence type="ECO:0000256" key="7">
    <source>
        <dbReference type="ARBA" id="ARBA00023080"/>
    </source>
</evidence>
<name>D7CJ40_SYNLT</name>
<keyword evidence="10" id="KW-0479">Metal-binding</keyword>
<dbReference type="OrthoDB" id="9801161at2"/>
<keyword evidence="10" id="KW-0460">Magnesium</keyword>
<dbReference type="GO" id="GO:0006241">
    <property type="term" value="P:CTP biosynthetic process"/>
    <property type="evidence" value="ECO:0007669"/>
    <property type="project" value="UniProtKB-UniRule"/>
</dbReference>
<evidence type="ECO:0000256" key="3">
    <source>
        <dbReference type="ARBA" id="ARBA00022679"/>
    </source>
</evidence>
<evidence type="ECO:0000256" key="11">
    <source>
        <dbReference type="PROSITE-ProRule" id="PRU00706"/>
    </source>
</evidence>
<dbReference type="CDD" id="cd04413">
    <property type="entry name" value="NDPk_I"/>
    <property type="match status" value="1"/>
</dbReference>
<dbReference type="GO" id="GO:0046872">
    <property type="term" value="F:metal ion binding"/>
    <property type="evidence" value="ECO:0007669"/>
    <property type="project" value="UniProtKB-KW"/>
</dbReference>
<dbReference type="STRING" id="643648.Slip_0129"/>
<evidence type="ECO:0000313" key="15">
    <source>
        <dbReference type="EMBL" id="ADI00929.1"/>
    </source>
</evidence>
<evidence type="ECO:0000256" key="6">
    <source>
        <dbReference type="ARBA" id="ARBA00022840"/>
    </source>
</evidence>
<dbReference type="HOGENOM" id="CLU_060216_6_3_9"/>
<evidence type="ECO:0000259" key="14">
    <source>
        <dbReference type="SMART" id="SM00562"/>
    </source>
</evidence>
<dbReference type="PROSITE" id="PS00469">
    <property type="entry name" value="NDPK"/>
    <property type="match status" value="1"/>
</dbReference>
<comment type="function">
    <text evidence="10">Major role in the synthesis of nucleoside triphosphates other than ATP. The ATP gamma phosphate is transferred to the NDP beta phosphate via a ping-pong mechanism, using a phosphorylated active-site intermediate.</text>
</comment>
<proteinExistence type="inferred from homology"/>
<accession>D7CJ40</accession>
<evidence type="ECO:0000256" key="1">
    <source>
        <dbReference type="ARBA" id="ARBA00001946"/>
    </source>
</evidence>
<dbReference type="InterPro" id="IPR034907">
    <property type="entry name" value="NDK-like_dom"/>
</dbReference>
<dbReference type="Pfam" id="PF00334">
    <property type="entry name" value="NDK"/>
    <property type="match status" value="1"/>
</dbReference>
<evidence type="ECO:0000256" key="9">
    <source>
        <dbReference type="ARBA" id="ARBA00047945"/>
    </source>
</evidence>
<gene>
    <name evidence="10" type="primary">ndk</name>
    <name evidence="15" type="ordered locus">Slip_0129</name>
</gene>
<feature type="active site" description="Pros-phosphohistidine intermediate" evidence="10 11">
    <location>
        <position position="115"/>
    </location>
</feature>
<dbReference type="HAMAP" id="MF_00451">
    <property type="entry name" value="NDP_kinase"/>
    <property type="match status" value="1"/>
</dbReference>
<dbReference type="NCBIfam" id="NF001908">
    <property type="entry name" value="PRK00668.1"/>
    <property type="match status" value="1"/>
</dbReference>
<dbReference type="InterPro" id="IPR036850">
    <property type="entry name" value="NDK-like_dom_sf"/>
</dbReference>
<comment type="subunit">
    <text evidence="10">Homotetramer.</text>
</comment>
<comment type="catalytic activity">
    <reaction evidence="10 13">
        <text>a 2'-deoxyribonucleoside 5'-diphosphate + ATP = a 2'-deoxyribonucleoside 5'-triphosphate + ADP</text>
        <dbReference type="Rhea" id="RHEA:44640"/>
        <dbReference type="ChEBI" id="CHEBI:30616"/>
        <dbReference type="ChEBI" id="CHEBI:61560"/>
        <dbReference type="ChEBI" id="CHEBI:73316"/>
        <dbReference type="ChEBI" id="CHEBI:456216"/>
        <dbReference type="EC" id="2.7.4.6"/>
    </reaction>
</comment>
<dbReference type="EC" id="2.7.4.6" evidence="10 13"/>
<comment type="catalytic activity">
    <reaction evidence="9">
        <text>dZDP + ATP = dZTP + ADP</text>
        <dbReference type="Rhea" id="RHEA:67644"/>
        <dbReference type="ChEBI" id="CHEBI:30616"/>
        <dbReference type="ChEBI" id="CHEBI:172929"/>
        <dbReference type="ChEBI" id="CHEBI:172931"/>
        <dbReference type="ChEBI" id="CHEBI:456216"/>
    </reaction>
</comment>
<dbReference type="PROSITE" id="PS51374">
    <property type="entry name" value="NDPK_LIKE"/>
    <property type="match status" value="1"/>
</dbReference>
<evidence type="ECO:0000256" key="13">
    <source>
        <dbReference type="RuleBase" id="RU004013"/>
    </source>
</evidence>
<dbReference type="KEGG" id="slp:Slip_0129"/>
<evidence type="ECO:0000256" key="10">
    <source>
        <dbReference type="HAMAP-Rule" id="MF_00451"/>
    </source>
</evidence>
<dbReference type="Proteomes" id="UP000000378">
    <property type="component" value="Chromosome"/>
</dbReference>
<feature type="binding site" evidence="10 11">
    <location>
        <position position="112"/>
    </location>
    <ligand>
        <name>ATP</name>
        <dbReference type="ChEBI" id="CHEBI:30616"/>
    </ligand>
</feature>
<dbReference type="InterPro" id="IPR001564">
    <property type="entry name" value="Nucleoside_diP_kinase"/>
</dbReference>